<dbReference type="KEGG" id="egd:GS424_011665"/>
<dbReference type="Proteomes" id="UP000478463">
    <property type="component" value="Chromosome"/>
</dbReference>
<dbReference type="RefSeq" id="WP_160943685.1">
    <property type="nucleotide sequence ID" value="NZ_CP063310.1"/>
</dbReference>
<sequence>MTASYRLPRALAYLVASLLMGLSVGLANGFIVALDHESSEPFPELSLGGFDGNSLGFSLAIAALLYLLLCCADRGFASKSTPSSFSAWIDKNLLHSILRIMLVIGIAWLPIIIILYPGIVYHDTEFQLIQFFGNENLNVYSGAPDPEVPKITDHHPIMTTLLFSFFAWLGGFLGGAYNGLFLYALFQATLLAASLAWMIKFLRSEIRVKPAFCGACLMFCGLMPLFPIYAVSISKDAIFAPFFVLFSVLYCWLMLTRGQILSDKRTLALFCTTCLGFVATKKLGIYLLLICLIIALAYCRKGRLAVAASGALSAFAVLVFIPVVVFPLVGGGSGSSREMFSVPFAQTAWYVSEYPEDVTDSEKDVIDEVLGYDSLPDRYAPETADFVKGSAKIEGKVAEYARVYIAEGLRHPLTYLRAFLALEAGFVSTKDGFSPLSLSVAIAGLDTQALPDIYYKPEALEWPAYYIGEFASSAHEIPLLGILFSKGLYAFLAPLCAVLILVVRDRRKLITLLPYIGFAALLYLSPISTEYNSGRYVFPLLCAFPLLLGVIVRAVDNGKPTKGDCELLA</sequence>
<gene>
    <name evidence="1" type="ORF">GS424_011665</name>
</gene>
<organism evidence="1 2">
    <name type="scientific">Eggerthella guodeyinii</name>
    <dbReference type="NCBI Taxonomy" id="2690837"/>
    <lineage>
        <taxon>Bacteria</taxon>
        <taxon>Bacillati</taxon>
        <taxon>Actinomycetota</taxon>
        <taxon>Coriobacteriia</taxon>
        <taxon>Eggerthellales</taxon>
        <taxon>Eggerthellaceae</taxon>
        <taxon>Eggerthella</taxon>
    </lineage>
</organism>
<proteinExistence type="predicted"/>
<reference evidence="1 2" key="1">
    <citation type="submission" date="2020-10" db="EMBL/GenBank/DDBJ databases">
        <title>Eggerthella sp. nov., isolated from human feces.</title>
        <authorList>
            <person name="Yajun G."/>
        </authorList>
    </citation>
    <scope>NUCLEOTIDE SEQUENCE [LARGE SCALE GENOMIC DNA]</scope>
    <source>
        <strain evidence="1 2">HF-1101</strain>
    </source>
</reference>
<accession>A0A6L7IYV1</accession>
<dbReference type="Pfam" id="PF19484">
    <property type="entry name" value="DUF6020"/>
    <property type="match status" value="1"/>
</dbReference>
<dbReference type="InterPro" id="IPR046062">
    <property type="entry name" value="DUF6020"/>
</dbReference>
<evidence type="ECO:0000313" key="2">
    <source>
        <dbReference type="Proteomes" id="UP000478463"/>
    </source>
</evidence>
<protein>
    <recommendedName>
        <fullName evidence="3">Glycosyltransferase RgtA/B/C/D-like domain-containing protein</fullName>
    </recommendedName>
</protein>
<dbReference type="EMBL" id="CP063310">
    <property type="protein sequence ID" value="QOS67186.1"/>
    <property type="molecule type" value="Genomic_DNA"/>
</dbReference>
<name>A0A6L7IYV1_9ACTN</name>
<dbReference type="AlphaFoldDB" id="A0A6L7IYV1"/>
<evidence type="ECO:0000313" key="1">
    <source>
        <dbReference type="EMBL" id="QOS67186.1"/>
    </source>
</evidence>
<evidence type="ECO:0008006" key="3">
    <source>
        <dbReference type="Google" id="ProtNLM"/>
    </source>
</evidence>